<accession>A0A927MG62</accession>
<evidence type="ECO:0000313" key="1">
    <source>
        <dbReference type="EMBL" id="MBE1554018.1"/>
    </source>
</evidence>
<evidence type="ECO:0000313" key="2">
    <source>
        <dbReference type="Proteomes" id="UP000658225"/>
    </source>
</evidence>
<reference evidence="1" key="1">
    <citation type="submission" date="2020-10" db="EMBL/GenBank/DDBJ databases">
        <title>Genomic Encyclopedia of Type Strains, Phase IV (KMG-IV): sequencing the most valuable type-strain genomes for metagenomic binning, comparative biology and taxonomic classification.</title>
        <authorList>
            <person name="Goeker M."/>
        </authorList>
    </citation>
    <scope>NUCLEOTIDE SEQUENCE</scope>
    <source>
        <strain evidence="1">DSM 13886</strain>
    </source>
</reference>
<gene>
    <name evidence="1" type="ORF">H4683_001093</name>
</gene>
<dbReference type="EMBL" id="JADBEL010000004">
    <property type="protein sequence ID" value="MBE1554018.1"/>
    <property type="molecule type" value="Genomic_DNA"/>
</dbReference>
<comment type="caution">
    <text evidence="1">The sequence shown here is derived from an EMBL/GenBank/DDBJ whole genome shotgun (WGS) entry which is preliminary data.</text>
</comment>
<proteinExistence type="predicted"/>
<protein>
    <submittedName>
        <fullName evidence="1">Uncharacterized protein</fullName>
    </submittedName>
</protein>
<keyword evidence="2" id="KW-1185">Reference proteome</keyword>
<sequence>MMSQQPAYILGMVLIPIDGDVLKIRRLTSKLIEGPLLIAGPLFIS</sequence>
<organism evidence="1 2">
    <name type="scientific">Sporosarcina limicola</name>
    <dbReference type="NCBI Taxonomy" id="34101"/>
    <lineage>
        <taxon>Bacteria</taxon>
        <taxon>Bacillati</taxon>
        <taxon>Bacillota</taxon>
        <taxon>Bacilli</taxon>
        <taxon>Bacillales</taxon>
        <taxon>Caryophanaceae</taxon>
        <taxon>Sporosarcina</taxon>
    </lineage>
</organism>
<dbReference type="AlphaFoldDB" id="A0A927MG62"/>
<name>A0A927MG62_9BACL</name>
<dbReference type="Proteomes" id="UP000658225">
    <property type="component" value="Unassembled WGS sequence"/>
</dbReference>